<feature type="compositionally biased region" description="Basic and acidic residues" evidence="3">
    <location>
        <begin position="435"/>
        <end position="445"/>
    </location>
</feature>
<evidence type="ECO:0000313" key="5">
    <source>
        <dbReference type="Proteomes" id="UP000675881"/>
    </source>
</evidence>
<keyword evidence="5" id="KW-1185">Reference proteome</keyword>
<accession>A0A7R8CNM2</accession>
<evidence type="ECO:0000256" key="3">
    <source>
        <dbReference type="SAM" id="MobiDB-lite"/>
    </source>
</evidence>
<proteinExistence type="inferred from homology"/>
<feature type="compositionally biased region" description="Basic residues" evidence="3">
    <location>
        <begin position="292"/>
        <end position="303"/>
    </location>
</feature>
<dbReference type="Pfam" id="PF16046">
    <property type="entry name" value="FAM76"/>
    <property type="match status" value="1"/>
</dbReference>
<feature type="compositionally biased region" description="Basic and acidic residues" evidence="3">
    <location>
        <begin position="252"/>
        <end position="272"/>
    </location>
</feature>
<dbReference type="InterPro" id="IPR032017">
    <property type="entry name" value="FAM76"/>
</dbReference>
<protein>
    <submittedName>
        <fullName evidence="4">Protein FAM76B,Protein FAM76A</fullName>
    </submittedName>
</protein>
<evidence type="ECO:0000256" key="1">
    <source>
        <dbReference type="ARBA" id="ARBA00009097"/>
    </source>
</evidence>
<feature type="compositionally biased region" description="Low complexity" evidence="3">
    <location>
        <begin position="389"/>
        <end position="402"/>
    </location>
</feature>
<comment type="similarity">
    <text evidence="1">Belongs to the FAM76 family.</text>
</comment>
<feature type="compositionally biased region" description="Low complexity" evidence="3">
    <location>
        <begin position="446"/>
        <end position="470"/>
    </location>
</feature>
<dbReference type="Proteomes" id="UP000675881">
    <property type="component" value="Chromosome 2"/>
</dbReference>
<organism evidence="4 5">
    <name type="scientific">Lepeophtheirus salmonis</name>
    <name type="common">Salmon louse</name>
    <name type="synonym">Caligus salmonis</name>
    <dbReference type="NCBI Taxonomy" id="72036"/>
    <lineage>
        <taxon>Eukaryota</taxon>
        <taxon>Metazoa</taxon>
        <taxon>Ecdysozoa</taxon>
        <taxon>Arthropoda</taxon>
        <taxon>Crustacea</taxon>
        <taxon>Multicrustacea</taxon>
        <taxon>Hexanauplia</taxon>
        <taxon>Copepoda</taxon>
        <taxon>Siphonostomatoida</taxon>
        <taxon>Caligidae</taxon>
        <taxon>Lepeophtheirus</taxon>
    </lineage>
</organism>
<evidence type="ECO:0000313" key="4">
    <source>
        <dbReference type="EMBL" id="CAF2873711.1"/>
    </source>
</evidence>
<gene>
    <name evidence="4" type="ORF">LSAA_6533</name>
</gene>
<feature type="compositionally biased region" description="Low complexity" evidence="3">
    <location>
        <begin position="304"/>
        <end position="314"/>
    </location>
</feature>
<dbReference type="AlphaFoldDB" id="A0A7R8CNM2"/>
<feature type="compositionally biased region" description="Basic and acidic residues" evidence="3">
    <location>
        <begin position="404"/>
        <end position="418"/>
    </location>
</feature>
<feature type="compositionally biased region" description="Low complexity" evidence="3">
    <location>
        <begin position="496"/>
        <end position="522"/>
    </location>
</feature>
<dbReference type="EMBL" id="HG994581">
    <property type="protein sequence ID" value="CAF2873711.1"/>
    <property type="molecule type" value="Genomic_DNA"/>
</dbReference>
<dbReference type="OrthoDB" id="3689at2759"/>
<evidence type="ECO:0000256" key="2">
    <source>
        <dbReference type="ARBA" id="ARBA00023054"/>
    </source>
</evidence>
<feature type="region of interest" description="Disordered" evidence="3">
    <location>
        <begin position="246"/>
        <end position="272"/>
    </location>
</feature>
<name>A0A7R8CNM2_LEPSM</name>
<feature type="compositionally biased region" description="Basic residues" evidence="3">
    <location>
        <begin position="315"/>
        <end position="343"/>
    </location>
</feature>
<dbReference type="PANTHER" id="PTHR46176:SF1">
    <property type="entry name" value="LD21662P"/>
    <property type="match status" value="1"/>
</dbReference>
<keyword evidence="2" id="KW-0175">Coiled coil</keyword>
<sequence>MSSALFACSKCFSRHPFEELSQGQQLCKECRGSFPVVKCTYCRSEFQQESKNNTCSICKRCEANVQKYGKPSCCAFCNIIAAFTNGKCHRCHDSLRKYGPPKTCEQCKQKCAFDRDEKKKLDGKLLCWLCSLSYKRALVRTKQSDPARHSRVFKEKDKEKHRDKRDKYFNHKKPQRLDVTKHLTRIKDTDDTDHVREITQLKETIASLNKQVGLKNNELVFKQEKMKKMSKQHEDKVTELQRRINNLQSEVTKLRRDSKPKPGQRKSELFPKKDLIIRSSTVLSTSFSNKSISKKIHKSRSRSRSSSSSRNSSPRNRRSRSRSPKTRKSRSRSPKTRKSRSRSPKMSSSNRSQFIKNRGRSSQSPSSKVRKSPNKRISYSRSGSESPKRSLSNSLSRSVSPNNDRSRSRSIEKMDNKRSRSRSRSVESQESFSVVKDEPNRRVDNSAKSSSRSSSGSASPRSRRSPSSSPKLDRSRSSSPEAHRNDNGDNSIQEGYRSTSRNSSYESNSPSSSVGKSPITDE</sequence>
<reference evidence="4" key="1">
    <citation type="submission" date="2021-02" db="EMBL/GenBank/DDBJ databases">
        <authorList>
            <person name="Bekaert M."/>
        </authorList>
    </citation>
    <scope>NUCLEOTIDE SEQUENCE</scope>
    <source>
        <strain evidence="4">IoA-00</strain>
    </source>
</reference>
<dbReference type="GO" id="GO:0016607">
    <property type="term" value="C:nuclear speck"/>
    <property type="evidence" value="ECO:0007669"/>
    <property type="project" value="TreeGrafter"/>
</dbReference>
<feature type="compositionally biased region" description="Basic and acidic residues" evidence="3">
    <location>
        <begin position="471"/>
        <end position="487"/>
    </location>
</feature>
<dbReference type="PANTHER" id="PTHR46176">
    <property type="entry name" value="LD21662P"/>
    <property type="match status" value="1"/>
</dbReference>
<feature type="region of interest" description="Disordered" evidence="3">
    <location>
        <begin position="286"/>
        <end position="522"/>
    </location>
</feature>